<dbReference type="InterPro" id="IPR050950">
    <property type="entry name" value="HTH-type_LysR_regulators"/>
</dbReference>
<dbReference type="GO" id="GO:0003677">
    <property type="term" value="F:DNA binding"/>
    <property type="evidence" value="ECO:0007669"/>
    <property type="project" value="UniProtKB-KW"/>
</dbReference>
<evidence type="ECO:0000313" key="8">
    <source>
        <dbReference type="Proteomes" id="UP000275331"/>
    </source>
</evidence>
<keyword evidence="9" id="KW-1185">Reference proteome</keyword>
<comment type="caution">
    <text evidence="7">The sequence shown here is derived from an EMBL/GenBank/DDBJ whole genome shotgun (WGS) entry which is preliminary data.</text>
</comment>
<comment type="similarity">
    <text evidence="1">Belongs to the LysR transcriptional regulatory family.</text>
</comment>
<protein>
    <submittedName>
        <fullName evidence="7">LysR family transcriptional regulator</fullName>
    </submittedName>
</protein>
<dbReference type="GO" id="GO:0005829">
    <property type="term" value="C:cytosol"/>
    <property type="evidence" value="ECO:0007669"/>
    <property type="project" value="TreeGrafter"/>
</dbReference>
<dbReference type="EMBL" id="JAWLOF010000016">
    <property type="protein sequence ID" value="MDV7024651.1"/>
    <property type="molecule type" value="Genomic_DNA"/>
</dbReference>
<reference evidence="6 9" key="2">
    <citation type="submission" date="2023-10" db="EMBL/GenBank/DDBJ databases">
        <authorList>
            <person name="Dale J."/>
        </authorList>
    </citation>
    <scope>NUCLEOTIDE SEQUENCE [LARGE SCALE GENOMIC DNA]</scope>
    <source>
        <strain evidence="6 9">2023EL-00970</strain>
    </source>
</reference>
<dbReference type="InterPro" id="IPR000847">
    <property type="entry name" value="LysR_HTH_N"/>
</dbReference>
<dbReference type="PROSITE" id="PS50931">
    <property type="entry name" value="HTH_LYSR"/>
    <property type="match status" value="1"/>
</dbReference>
<dbReference type="Proteomes" id="UP000275331">
    <property type="component" value="Unassembled WGS sequence"/>
</dbReference>
<evidence type="ECO:0000313" key="9">
    <source>
        <dbReference type="Proteomes" id="UP001187066"/>
    </source>
</evidence>
<evidence type="ECO:0000313" key="7">
    <source>
        <dbReference type="EMBL" id="RSE25694.1"/>
    </source>
</evidence>
<evidence type="ECO:0000256" key="3">
    <source>
        <dbReference type="ARBA" id="ARBA00023125"/>
    </source>
</evidence>
<dbReference type="SUPFAM" id="SSF53850">
    <property type="entry name" value="Periplasmic binding protein-like II"/>
    <property type="match status" value="1"/>
</dbReference>
<dbReference type="Gene3D" id="1.10.10.10">
    <property type="entry name" value="Winged helix-like DNA-binding domain superfamily/Winged helix DNA-binding domain"/>
    <property type="match status" value="1"/>
</dbReference>
<accession>A0A3R9EKP0</accession>
<dbReference type="SUPFAM" id="SSF46785">
    <property type="entry name" value="Winged helix' DNA-binding domain"/>
    <property type="match status" value="1"/>
</dbReference>
<organism evidence="7 8">
    <name type="scientific">Atlantibacter subterraneus</name>
    <dbReference type="NCBI Taxonomy" id="255519"/>
    <lineage>
        <taxon>Bacteria</taxon>
        <taxon>Pseudomonadati</taxon>
        <taxon>Pseudomonadota</taxon>
        <taxon>Gammaproteobacteria</taxon>
        <taxon>Enterobacterales</taxon>
        <taxon>Enterobacteriaceae</taxon>
        <taxon>Atlantibacter</taxon>
    </lineage>
</organism>
<proteinExistence type="inferred from homology"/>
<evidence type="ECO:0000256" key="2">
    <source>
        <dbReference type="ARBA" id="ARBA00023015"/>
    </source>
</evidence>
<feature type="domain" description="HTH lysR-type" evidence="5">
    <location>
        <begin position="1"/>
        <end position="58"/>
    </location>
</feature>
<name>A0A3R9EKP0_9ENTR</name>
<reference evidence="7 8" key="1">
    <citation type="submission" date="2018-10" db="EMBL/GenBank/DDBJ databases">
        <title>Transmission dynamics of multidrug resistant bacteria on intensive care unit surfaces.</title>
        <authorList>
            <person name="D'Souza A.W."/>
            <person name="Potter R.F."/>
            <person name="Wallace M."/>
            <person name="Shupe A."/>
            <person name="Patel S."/>
            <person name="Sun S."/>
            <person name="Gul D."/>
            <person name="Kwon J.H."/>
            <person name="Andleeb S."/>
            <person name="Burnham C.-A.D."/>
            <person name="Dantas G."/>
        </authorList>
    </citation>
    <scope>NUCLEOTIDE SEQUENCE [LARGE SCALE GENOMIC DNA]</scope>
    <source>
        <strain evidence="7 8">AS_373</strain>
    </source>
</reference>
<keyword evidence="4" id="KW-0804">Transcription</keyword>
<evidence type="ECO:0000259" key="5">
    <source>
        <dbReference type="PROSITE" id="PS50931"/>
    </source>
</evidence>
<evidence type="ECO:0000256" key="4">
    <source>
        <dbReference type="ARBA" id="ARBA00023163"/>
    </source>
</evidence>
<dbReference type="Pfam" id="PF03466">
    <property type="entry name" value="LysR_substrate"/>
    <property type="match status" value="1"/>
</dbReference>
<sequence length="312" mass="35138">MNTRQLKHFIALLDNPSLSAAAEEVHLSQPAFSRSIRALEEQLNVPLFTRSDRRLRPTPYALAWEATARRIVMNENEGKRHLQMMQSGKSGRVALGMGSSLMDELICPLLDKLLRDLPEVQINFSVDTSAPLLNLLRTRQIDFFVGDASIARYQQDLVVESLFTCGFAWYASSQHPLAKTTDIDIAMIKAWPMVIAAGYFDPAVVEHMESLYDLHSGLYQHFRVMSNDFQLVRHLLDSSDAILAATDISMIRAVETGKVVKLHVSPPLALTLTLGILRLADCELPPVCERVMDSIRQCFKHTEIRRAQLPNQ</sequence>
<dbReference type="OrthoDB" id="6971749at2"/>
<dbReference type="EMBL" id="RHXB01000007">
    <property type="protein sequence ID" value="RSE25694.1"/>
    <property type="molecule type" value="Genomic_DNA"/>
</dbReference>
<evidence type="ECO:0000256" key="1">
    <source>
        <dbReference type="ARBA" id="ARBA00009437"/>
    </source>
</evidence>
<dbReference type="Proteomes" id="UP001187066">
    <property type="component" value="Unassembled WGS sequence"/>
</dbReference>
<dbReference type="Gene3D" id="3.40.190.290">
    <property type="match status" value="1"/>
</dbReference>
<dbReference type="PANTHER" id="PTHR30419">
    <property type="entry name" value="HTH-TYPE TRANSCRIPTIONAL REGULATOR YBHD"/>
    <property type="match status" value="1"/>
</dbReference>
<dbReference type="InterPro" id="IPR036388">
    <property type="entry name" value="WH-like_DNA-bd_sf"/>
</dbReference>
<dbReference type="PRINTS" id="PR00039">
    <property type="entry name" value="HTHLYSR"/>
</dbReference>
<keyword evidence="3" id="KW-0238">DNA-binding</keyword>
<dbReference type="AlphaFoldDB" id="A0A3R9EKP0"/>
<dbReference type="PANTHER" id="PTHR30419:SF8">
    <property type="entry name" value="NITROGEN ASSIMILATION TRANSCRIPTIONAL ACTIVATOR-RELATED"/>
    <property type="match status" value="1"/>
</dbReference>
<dbReference type="GO" id="GO:0003700">
    <property type="term" value="F:DNA-binding transcription factor activity"/>
    <property type="evidence" value="ECO:0007669"/>
    <property type="project" value="InterPro"/>
</dbReference>
<evidence type="ECO:0000313" key="6">
    <source>
        <dbReference type="EMBL" id="MDV7024651.1"/>
    </source>
</evidence>
<dbReference type="RefSeq" id="WP_125293897.1">
    <property type="nucleotide sequence ID" value="NZ_DAIRID010000017.1"/>
</dbReference>
<dbReference type="InterPro" id="IPR036390">
    <property type="entry name" value="WH_DNA-bd_sf"/>
</dbReference>
<gene>
    <name evidence="7" type="ORF">EGT71_12250</name>
    <name evidence="6" type="ORF">R4P48_18465</name>
</gene>
<dbReference type="Pfam" id="PF00126">
    <property type="entry name" value="HTH_1"/>
    <property type="match status" value="1"/>
</dbReference>
<keyword evidence="2" id="KW-0805">Transcription regulation</keyword>
<dbReference type="InterPro" id="IPR005119">
    <property type="entry name" value="LysR_subst-bd"/>
</dbReference>